<dbReference type="VEuPathDB" id="TrichDB:TVAG_063320"/>
<dbReference type="InParanoid" id="A2G5K2"/>
<dbReference type="SMR" id="A2G5K2"/>
<accession>A2G5K2</accession>
<keyword evidence="3" id="KW-1185">Reference proteome</keyword>
<name>A2G5K2_TRIV3</name>
<feature type="coiled-coil region" evidence="1">
    <location>
        <begin position="27"/>
        <end position="54"/>
    </location>
</feature>
<reference evidence="2" key="2">
    <citation type="journal article" date="2007" name="Science">
        <title>Draft genome sequence of the sexually transmitted pathogen Trichomonas vaginalis.</title>
        <authorList>
            <person name="Carlton J.M."/>
            <person name="Hirt R.P."/>
            <person name="Silva J.C."/>
            <person name="Delcher A.L."/>
            <person name="Schatz M."/>
            <person name="Zhao Q."/>
            <person name="Wortman J.R."/>
            <person name="Bidwell S.L."/>
            <person name="Alsmark U.C.M."/>
            <person name="Besteiro S."/>
            <person name="Sicheritz-Ponten T."/>
            <person name="Noel C.J."/>
            <person name="Dacks J.B."/>
            <person name="Foster P.G."/>
            <person name="Simillion C."/>
            <person name="Van de Peer Y."/>
            <person name="Miranda-Saavedra D."/>
            <person name="Barton G.J."/>
            <person name="Westrop G.D."/>
            <person name="Mueller S."/>
            <person name="Dessi D."/>
            <person name="Fiori P.L."/>
            <person name="Ren Q."/>
            <person name="Paulsen I."/>
            <person name="Zhang H."/>
            <person name="Bastida-Corcuera F.D."/>
            <person name="Simoes-Barbosa A."/>
            <person name="Brown M.T."/>
            <person name="Hayes R.D."/>
            <person name="Mukherjee M."/>
            <person name="Okumura C.Y."/>
            <person name="Schneider R."/>
            <person name="Smith A.J."/>
            <person name="Vanacova S."/>
            <person name="Villalvazo M."/>
            <person name="Haas B.J."/>
            <person name="Pertea M."/>
            <person name="Feldblyum T.V."/>
            <person name="Utterback T.R."/>
            <person name="Shu C.L."/>
            <person name="Osoegawa K."/>
            <person name="de Jong P.J."/>
            <person name="Hrdy I."/>
            <person name="Horvathova L."/>
            <person name="Zubacova Z."/>
            <person name="Dolezal P."/>
            <person name="Malik S.B."/>
            <person name="Logsdon J.M. Jr."/>
            <person name="Henze K."/>
            <person name="Gupta A."/>
            <person name="Wang C.C."/>
            <person name="Dunne R.L."/>
            <person name="Upcroft J.A."/>
            <person name="Upcroft P."/>
            <person name="White O."/>
            <person name="Salzberg S.L."/>
            <person name="Tang P."/>
            <person name="Chiu C.-H."/>
            <person name="Lee Y.-S."/>
            <person name="Embley T.M."/>
            <person name="Coombs G.H."/>
            <person name="Mottram J.C."/>
            <person name="Tachezy J."/>
            <person name="Fraser-Liggett C.M."/>
            <person name="Johnson P.J."/>
        </authorList>
    </citation>
    <scope>NUCLEOTIDE SEQUENCE [LARGE SCALE GENOMIC DNA]</scope>
    <source>
        <strain evidence="2">G3</strain>
    </source>
</reference>
<sequence>MSDSSDDYNFFESRLISSVKFKYNQMNNMQEEEIARLKKVLREKQQQINIIRETNSRVLARHLEKKIQLHKEISNFQARHHGILKSEEQKMKYEIKELRARFKLELDKVNKMIEPDALLSSNTDDSILMNLKQNISRINEKNISEYLTLTTSIKNFSEDNIRQIKDIENLIATRKKLIKKIEKEIASIKDKNNLQRVEINKKIDKINQRISLLTTQFEMPQNRILEPSIDEIRRKFKLKLLKIRKQINLQKNANKKLIFQIQSESTEFDIINELMKQKTQQDSLSLTFSNLNQDIKLATARNNELKSLLKQLDPTLRNIRQRHYQLLSAIKATDYQINGRNGQYQRSTQISATQVEMSSMDS</sequence>
<dbReference type="EMBL" id="DS114431">
    <property type="protein sequence ID" value="EAX87563.1"/>
    <property type="molecule type" value="Genomic_DNA"/>
</dbReference>
<evidence type="ECO:0000256" key="1">
    <source>
        <dbReference type="SAM" id="Coils"/>
    </source>
</evidence>
<dbReference type="AlphaFoldDB" id="A2G5K2"/>
<evidence type="ECO:0000313" key="2">
    <source>
        <dbReference type="EMBL" id="EAX87563.1"/>
    </source>
</evidence>
<dbReference type="RefSeq" id="XP_001300493.1">
    <property type="nucleotide sequence ID" value="XM_001300492.1"/>
</dbReference>
<keyword evidence="1" id="KW-0175">Coiled coil</keyword>
<dbReference type="VEuPathDB" id="TrichDB:TVAGG3_0921530"/>
<proteinExistence type="predicted"/>
<reference evidence="2" key="1">
    <citation type="submission" date="2006-10" db="EMBL/GenBank/DDBJ databases">
        <authorList>
            <person name="Amadeo P."/>
            <person name="Zhao Q."/>
            <person name="Wortman J."/>
            <person name="Fraser-Liggett C."/>
            <person name="Carlton J."/>
        </authorList>
    </citation>
    <scope>NUCLEOTIDE SEQUENCE</scope>
    <source>
        <strain evidence="2">G3</strain>
    </source>
</reference>
<dbReference type="Proteomes" id="UP000001542">
    <property type="component" value="Unassembled WGS sequence"/>
</dbReference>
<organism evidence="2 3">
    <name type="scientific">Trichomonas vaginalis (strain ATCC PRA-98 / G3)</name>
    <dbReference type="NCBI Taxonomy" id="412133"/>
    <lineage>
        <taxon>Eukaryota</taxon>
        <taxon>Metamonada</taxon>
        <taxon>Parabasalia</taxon>
        <taxon>Trichomonadida</taxon>
        <taxon>Trichomonadidae</taxon>
        <taxon>Trichomonas</taxon>
    </lineage>
</organism>
<protein>
    <submittedName>
        <fullName evidence="2">Uncharacterized protein</fullName>
    </submittedName>
</protein>
<feature type="coiled-coil region" evidence="1">
    <location>
        <begin position="164"/>
        <end position="198"/>
    </location>
</feature>
<dbReference type="KEGG" id="tva:4745215"/>
<gene>
    <name evidence="2" type="ORF">TVAG_063320</name>
</gene>
<evidence type="ECO:0000313" key="3">
    <source>
        <dbReference type="Proteomes" id="UP000001542"/>
    </source>
</evidence>